<dbReference type="InterPro" id="IPR020904">
    <property type="entry name" value="Sc_DH/Rdtase_CS"/>
</dbReference>
<reference evidence="4 5" key="1">
    <citation type="journal article" date="2016" name="Nat. Commun.">
        <title>Thousands of microbial genomes shed light on interconnected biogeochemical processes in an aquifer system.</title>
        <authorList>
            <person name="Anantharaman K."/>
            <person name="Brown C.T."/>
            <person name="Hug L.A."/>
            <person name="Sharon I."/>
            <person name="Castelle C.J."/>
            <person name="Probst A.J."/>
            <person name="Thomas B.C."/>
            <person name="Singh A."/>
            <person name="Wilkins M.J."/>
            <person name="Karaoz U."/>
            <person name="Brodie E.L."/>
            <person name="Williams K.H."/>
            <person name="Hubbard S.S."/>
            <person name="Banfield J.F."/>
        </authorList>
    </citation>
    <scope>NUCLEOTIDE SEQUENCE [LARGE SCALE GENOMIC DNA]</scope>
</reference>
<dbReference type="Pfam" id="PF00106">
    <property type="entry name" value="adh_short"/>
    <property type="match status" value="1"/>
</dbReference>
<dbReference type="FunFam" id="3.40.50.720:FF:000084">
    <property type="entry name" value="Short-chain dehydrogenase reductase"/>
    <property type="match status" value="1"/>
</dbReference>
<sequence length="230" mass="25197">MNQSKVAAITGAYKGLGAALSRVFAAKGYKLIIGGRDKDALGKYADELRVNTEVATALVDVRNKNDCERFVNAAVEKFGRLDLLINNAGIWKLGSIEEATEEDIRNMFGTNVFGPIYCSQAAVRIMKKQGSGHILNIGSTAAVDYKTSHIAYGASKAALIGFTGCLRTELQGTGIRVSVVSPGGMKTDLFRSKPERMQKNFMDPNFVAERILEHVENPSDEWHTILRRIK</sequence>
<evidence type="ECO:0000313" key="5">
    <source>
        <dbReference type="Proteomes" id="UP000179023"/>
    </source>
</evidence>
<organism evidence="4 5">
    <name type="scientific">Candidatus Sungbacteria bacterium RIFCSPHIGHO2_02_FULL_47_11</name>
    <dbReference type="NCBI Taxonomy" id="1802270"/>
    <lineage>
        <taxon>Bacteria</taxon>
        <taxon>Candidatus Sungiibacteriota</taxon>
    </lineage>
</organism>
<dbReference type="InterPro" id="IPR036291">
    <property type="entry name" value="NAD(P)-bd_dom_sf"/>
</dbReference>
<dbReference type="AlphaFoldDB" id="A0A1G2KFI7"/>
<dbReference type="EMBL" id="MHQI01000071">
    <property type="protein sequence ID" value="OGZ98226.1"/>
    <property type="molecule type" value="Genomic_DNA"/>
</dbReference>
<comment type="similarity">
    <text evidence="1 3">Belongs to the short-chain dehydrogenases/reductases (SDR) family.</text>
</comment>
<dbReference type="PANTHER" id="PTHR43669:SF3">
    <property type="entry name" value="ALCOHOL DEHYDROGENASE, PUTATIVE (AFU_ORTHOLOGUE AFUA_3G03445)-RELATED"/>
    <property type="match status" value="1"/>
</dbReference>
<dbReference type="CDD" id="cd05233">
    <property type="entry name" value="SDR_c"/>
    <property type="match status" value="1"/>
</dbReference>
<gene>
    <name evidence="4" type="ORF">A3C07_01745</name>
</gene>
<evidence type="ECO:0000256" key="3">
    <source>
        <dbReference type="RuleBase" id="RU000363"/>
    </source>
</evidence>
<dbReference type="GO" id="GO:0016491">
    <property type="term" value="F:oxidoreductase activity"/>
    <property type="evidence" value="ECO:0007669"/>
    <property type="project" value="UniProtKB-KW"/>
</dbReference>
<accession>A0A1G2KFI7</accession>
<dbReference type="PROSITE" id="PS00061">
    <property type="entry name" value="ADH_SHORT"/>
    <property type="match status" value="1"/>
</dbReference>
<proteinExistence type="inferred from homology"/>
<dbReference type="PANTHER" id="PTHR43669">
    <property type="entry name" value="5-KETO-D-GLUCONATE 5-REDUCTASE"/>
    <property type="match status" value="1"/>
</dbReference>
<dbReference type="PRINTS" id="PR00080">
    <property type="entry name" value="SDRFAMILY"/>
</dbReference>
<dbReference type="STRING" id="1802270.A3C07_01745"/>
<evidence type="ECO:0008006" key="6">
    <source>
        <dbReference type="Google" id="ProtNLM"/>
    </source>
</evidence>
<dbReference type="PRINTS" id="PR00081">
    <property type="entry name" value="GDHRDH"/>
</dbReference>
<evidence type="ECO:0000256" key="1">
    <source>
        <dbReference type="ARBA" id="ARBA00006484"/>
    </source>
</evidence>
<comment type="caution">
    <text evidence="4">The sequence shown here is derived from an EMBL/GenBank/DDBJ whole genome shotgun (WGS) entry which is preliminary data.</text>
</comment>
<dbReference type="Proteomes" id="UP000179023">
    <property type="component" value="Unassembled WGS sequence"/>
</dbReference>
<evidence type="ECO:0000313" key="4">
    <source>
        <dbReference type="EMBL" id="OGZ98226.1"/>
    </source>
</evidence>
<keyword evidence="2" id="KW-0560">Oxidoreductase</keyword>
<evidence type="ECO:0000256" key="2">
    <source>
        <dbReference type="ARBA" id="ARBA00023002"/>
    </source>
</evidence>
<dbReference type="InterPro" id="IPR002347">
    <property type="entry name" value="SDR_fam"/>
</dbReference>
<dbReference type="SUPFAM" id="SSF51735">
    <property type="entry name" value="NAD(P)-binding Rossmann-fold domains"/>
    <property type="match status" value="1"/>
</dbReference>
<name>A0A1G2KFI7_9BACT</name>
<protein>
    <recommendedName>
        <fullName evidence="6">Short-chain dehydrogenase</fullName>
    </recommendedName>
</protein>
<dbReference type="Gene3D" id="3.40.50.720">
    <property type="entry name" value="NAD(P)-binding Rossmann-like Domain"/>
    <property type="match status" value="1"/>
</dbReference>